<feature type="region of interest" description="Disordered" evidence="1">
    <location>
        <begin position="168"/>
        <end position="201"/>
    </location>
</feature>
<dbReference type="PANTHER" id="PTHR37507">
    <property type="entry name" value="SPORULATION PROTEIN YDCC"/>
    <property type="match status" value="1"/>
</dbReference>
<evidence type="ECO:0000313" key="3">
    <source>
        <dbReference type="EMBL" id="XDQ79443.1"/>
    </source>
</evidence>
<proteinExistence type="predicted"/>
<sequence>MTNDTAVAADAEGGGVPYRSRRRMLVRAGVPIAVAAAIATGIGLVPALAADSPPDLPSLTAEQVVAKALGSDAQSLSGTVSVATDLGLPTALLGAAGGLGAASGHGGGSSASADPQAKLLDLLGGDRTVRVAVDGPDRQRVELLEDSAGYTVVHNGDQAWAWESATNSAEHFTGQPGRPGEHGEHGGLPKAPAAPLAGTPTTPQEAAKQFLSASAGTTTVSVAGTARVAGHDAYQLSVKPTQSGSTLGEVRIAVAADNGVPLAVVVKTTGGSTVLDVHFTEVSFAKPDAKTFDFTAPKGAKVTEHAAGAQPKGAAKGDGAKGAEAKGDGAKGAGAEGHGSEVNRPQVIGEGWTAVVTTKLPGGAEAPQGEGKGKHQTKPFNPQTLAKSLGKPVDGGTLISTKVVNVLLTDDGRVFAGAVTLPVLQHAAGVN</sequence>
<keyword evidence="2" id="KW-0472">Membrane</keyword>
<feature type="compositionally biased region" description="Low complexity" evidence="1">
    <location>
        <begin position="305"/>
        <end position="314"/>
    </location>
</feature>
<keyword evidence="2" id="KW-0812">Transmembrane</keyword>
<name>A0AB39TJK4_9ACTN</name>
<dbReference type="RefSeq" id="WP_369183350.1">
    <property type="nucleotide sequence ID" value="NZ_CP163445.1"/>
</dbReference>
<keyword evidence="2" id="KW-1133">Transmembrane helix</keyword>
<reference evidence="3" key="1">
    <citation type="submission" date="2024-07" db="EMBL/GenBank/DDBJ databases">
        <authorList>
            <person name="Yu S.T."/>
        </authorList>
    </citation>
    <scope>NUCLEOTIDE SEQUENCE</scope>
    <source>
        <strain evidence="3">Y1</strain>
    </source>
</reference>
<gene>
    <name evidence="3" type="ORF">AB2U05_13710</name>
</gene>
<dbReference type="Gene3D" id="2.50.20.10">
    <property type="entry name" value="Lipoprotein localisation LolA/LolB/LppX"/>
    <property type="match status" value="1"/>
</dbReference>
<dbReference type="PANTHER" id="PTHR37507:SF2">
    <property type="entry name" value="SPORULATION PROTEIN YDCC"/>
    <property type="match status" value="1"/>
</dbReference>
<protein>
    <submittedName>
        <fullName evidence="3">Outer membrane lipoprotein carrier protein LolA</fullName>
    </submittedName>
</protein>
<feature type="region of interest" description="Disordered" evidence="1">
    <location>
        <begin position="302"/>
        <end position="392"/>
    </location>
</feature>
<accession>A0AB39TJK4</accession>
<evidence type="ECO:0000256" key="1">
    <source>
        <dbReference type="SAM" id="MobiDB-lite"/>
    </source>
</evidence>
<keyword evidence="3" id="KW-0449">Lipoprotein</keyword>
<evidence type="ECO:0000256" key="2">
    <source>
        <dbReference type="SAM" id="Phobius"/>
    </source>
</evidence>
<feature type="transmembrane region" description="Helical" evidence="2">
    <location>
        <begin position="28"/>
        <end position="49"/>
    </location>
</feature>
<feature type="compositionally biased region" description="Low complexity" evidence="1">
    <location>
        <begin position="188"/>
        <end position="201"/>
    </location>
</feature>
<feature type="compositionally biased region" description="Basic and acidic residues" evidence="1">
    <location>
        <begin position="318"/>
        <end position="329"/>
    </location>
</feature>
<dbReference type="InterPro" id="IPR052944">
    <property type="entry name" value="Sporulation_related"/>
</dbReference>
<dbReference type="EMBL" id="CP163445">
    <property type="protein sequence ID" value="XDQ79443.1"/>
    <property type="molecule type" value="Genomic_DNA"/>
</dbReference>
<dbReference type="AlphaFoldDB" id="A0AB39TJK4"/>
<dbReference type="SUPFAM" id="SSF89392">
    <property type="entry name" value="Prokaryotic lipoproteins and lipoprotein localization factors"/>
    <property type="match status" value="1"/>
</dbReference>
<organism evidence="3">
    <name type="scientific">Streptomyces sp. Y1</name>
    <dbReference type="NCBI Taxonomy" id="3238634"/>
    <lineage>
        <taxon>Bacteria</taxon>
        <taxon>Bacillati</taxon>
        <taxon>Actinomycetota</taxon>
        <taxon>Actinomycetes</taxon>
        <taxon>Kitasatosporales</taxon>
        <taxon>Streptomycetaceae</taxon>
        <taxon>Streptomyces</taxon>
    </lineage>
</organism>
<dbReference type="InterPro" id="IPR029046">
    <property type="entry name" value="LolA/LolB/LppX"/>
</dbReference>